<dbReference type="STRING" id="1044.EH31_16225"/>
<sequence length="262" mass="28440">MLLALASHATTEIGMAITSPTTTQPQEASASNVPEGIGVPEQINAPSGWRELRNDSDIQFDEFAMAPPEVREPSWFDGIFRAIGEFLGWILGPVGELLARNWSVIQWVILGLLALFVLYWIARSIGPLAKSRADAKAKAAAAASDPEWQPSESESMALLEDADRLAAEGRFDEATHLLLKRSVSQIAGARPDWVDPSSTARELAALPALSAPARGAFKTIAEQVERSLFALRRLDRGDWEAARAAYADFARQSIESKQEASA</sequence>
<feature type="region of interest" description="Disordered" evidence="1">
    <location>
        <begin position="15"/>
        <end position="44"/>
    </location>
</feature>
<evidence type="ECO:0000256" key="1">
    <source>
        <dbReference type="SAM" id="MobiDB-lite"/>
    </source>
</evidence>
<accession>A0A074M213</accession>
<keyword evidence="2" id="KW-0472">Membrane</keyword>
<reference evidence="3 4" key="1">
    <citation type="submission" date="2014-04" db="EMBL/GenBank/DDBJ databases">
        <title>A comprehensive comparison of genomes of Erythrobacter spp. strains.</title>
        <authorList>
            <person name="Zheng Q."/>
        </authorList>
    </citation>
    <scope>NUCLEOTIDE SEQUENCE [LARGE SCALE GENOMIC DNA]</scope>
    <source>
        <strain evidence="3 4">DSM 6997</strain>
    </source>
</reference>
<gene>
    <name evidence="3" type="ORF">EH31_16225</name>
</gene>
<evidence type="ECO:0008006" key="5">
    <source>
        <dbReference type="Google" id="ProtNLM"/>
    </source>
</evidence>
<evidence type="ECO:0000313" key="4">
    <source>
        <dbReference type="Proteomes" id="UP000027647"/>
    </source>
</evidence>
<keyword evidence="2" id="KW-1133">Transmembrane helix</keyword>
<proteinExistence type="predicted"/>
<organism evidence="3 4">
    <name type="scientific">Erythrobacter longus</name>
    <dbReference type="NCBI Taxonomy" id="1044"/>
    <lineage>
        <taxon>Bacteria</taxon>
        <taxon>Pseudomonadati</taxon>
        <taxon>Pseudomonadota</taxon>
        <taxon>Alphaproteobacteria</taxon>
        <taxon>Sphingomonadales</taxon>
        <taxon>Erythrobacteraceae</taxon>
        <taxon>Erythrobacter/Porphyrobacter group</taxon>
        <taxon>Erythrobacter</taxon>
    </lineage>
</organism>
<feature type="compositionally biased region" description="Polar residues" evidence="1">
    <location>
        <begin position="18"/>
        <end position="32"/>
    </location>
</feature>
<dbReference type="AlphaFoldDB" id="A0A074M213"/>
<comment type="caution">
    <text evidence="3">The sequence shown here is derived from an EMBL/GenBank/DDBJ whole genome shotgun (WGS) entry which is preliminary data.</text>
</comment>
<evidence type="ECO:0000256" key="2">
    <source>
        <dbReference type="SAM" id="Phobius"/>
    </source>
</evidence>
<evidence type="ECO:0000313" key="3">
    <source>
        <dbReference type="EMBL" id="KEO88506.1"/>
    </source>
</evidence>
<dbReference type="eggNOG" id="ENOG5032V5I">
    <property type="taxonomic scope" value="Bacteria"/>
</dbReference>
<dbReference type="RefSeq" id="WP_241765955.1">
    <property type="nucleotide sequence ID" value="NZ_JMIW01000009.1"/>
</dbReference>
<protein>
    <recommendedName>
        <fullName evidence="5">DUF4129 domain-containing protein</fullName>
    </recommendedName>
</protein>
<dbReference type="EMBL" id="JMIW01000009">
    <property type="protein sequence ID" value="KEO88506.1"/>
    <property type="molecule type" value="Genomic_DNA"/>
</dbReference>
<keyword evidence="2" id="KW-0812">Transmembrane</keyword>
<feature type="transmembrane region" description="Helical" evidence="2">
    <location>
        <begin position="104"/>
        <end position="122"/>
    </location>
</feature>
<name>A0A074M213_ERYLO</name>
<dbReference type="Proteomes" id="UP000027647">
    <property type="component" value="Unassembled WGS sequence"/>
</dbReference>
<keyword evidence="4" id="KW-1185">Reference proteome</keyword>